<keyword evidence="2" id="KW-1185">Reference proteome</keyword>
<feature type="transmembrane region" description="Helical" evidence="1">
    <location>
        <begin position="6"/>
        <end position="30"/>
    </location>
</feature>
<gene>
    <name evidence="3" type="primary">LOC117151741</name>
</gene>
<dbReference type="RefSeq" id="XP_033176985.1">
    <property type="nucleotide sequence ID" value="XM_033321094.1"/>
</dbReference>
<keyword evidence="1" id="KW-0812">Transmembrane</keyword>
<evidence type="ECO:0000313" key="3">
    <source>
        <dbReference type="RefSeq" id="XP_033176985.1"/>
    </source>
</evidence>
<reference evidence="3" key="1">
    <citation type="submission" date="2025-08" db="UniProtKB">
        <authorList>
            <consortium name="RefSeq"/>
        </authorList>
    </citation>
    <scope>IDENTIFICATION</scope>
</reference>
<proteinExistence type="predicted"/>
<organism evidence="2 3">
    <name type="scientific">Bombus impatiens</name>
    <name type="common">Bumblebee</name>
    <dbReference type="NCBI Taxonomy" id="132113"/>
    <lineage>
        <taxon>Eukaryota</taxon>
        <taxon>Metazoa</taxon>
        <taxon>Ecdysozoa</taxon>
        <taxon>Arthropoda</taxon>
        <taxon>Hexapoda</taxon>
        <taxon>Insecta</taxon>
        <taxon>Pterygota</taxon>
        <taxon>Neoptera</taxon>
        <taxon>Endopterygota</taxon>
        <taxon>Hymenoptera</taxon>
        <taxon>Apocrita</taxon>
        <taxon>Aculeata</taxon>
        <taxon>Apoidea</taxon>
        <taxon>Anthophila</taxon>
        <taxon>Apidae</taxon>
        <taxon>Bombus</taxon>
        <taxon>Pyrobombus</taxon>
    </lineage>
</organism>
<keyword evidence="1" id="KW-1133">Transmembrane helix</keyword>
<accession>A0A6P8L0F5</accession>
<evidence type="ECO:0000256" key="1">
    <source>
        <dbReference type="SAM" id="Phobius"/>
    </source>
</evidence>
<protein>
    <submittedName>
        <fullName evidence="3">Uncharacterized protein LOC117151741</fullName>
    </submittedName>
</protein>
<name>A0A6P8L0F5_BOMIM</name>
<dbReference type="AlphaFoldDB" id="A0A6P8L0F5"/>
<sequence length="109" mass="12242">MDDLSSTYFMTDILSAVTLGCLTSVFLIVAKSFACHKRVKINIIGESINWRRACLDDLSGEVGCGKWNNDEEQREDQREEGKQLVLSLTMRNLLNTSLAACKRGRKSVK</sequence>
<evidence type="ECO:0000313" key="2">
    <source>
        <dbReference type="Proteomes" id="UP000515180"/>
    </source>
</evidence>
<keyword evidence="1" id="KW-0472">Membrane</keyword>
<dbReference type="Proteomes" id="UP000515180">
    <property type="component" value="Unplaced"/>
</dbReference>
<dbReference type="GeneID" id="117151741"/>